<name>A0A974S8N1_9CAUL</name>
<feature type="transmembrane region" description="Helical" evidence="1">
    <location>
        <begin position="59"/>
        <end position="82"/>
    </location>
</feature>
<protein>
    <submittedName>
        <fullName evidence="2">Uncharacterized protein</fullName>
    </submittedName>
</protein>
<evidence type="ECO:0000313" key="2">
    <source>
        <dbReference type="EMBL" id="QQZ51305.1"/>
    </source>
</evidence>
<dbReference type="EMBL" id="CP068570">
    <property type="protein sequence ID" value="QQZ51305.1"/>
    <property type="molecule type" value="Genomic_DNA"/>
</dbReference>
<accession>A0A974S8N1</accession>
<keyword evidence="1" id="KW-0472">Membrane</keyword>
<feature type="transmembrane region" description="Helical" evidence="1">
    <location>
        <begin position="32"/>
        <end position="52"/>
    </location>
</feature>
<dbReference type="AlphaFoldDB" id="A0A974S8N1"/>
<gene>
    <name evidence="2" type="ORF">JKL49_09695</name>
</gene>
<sequence length="90" mass="9833">MTSARPRPLDRHGRSARLGGLQAQTDAALQPLHLWLVPLAGLLAVFGLPRAVRRLQGLAWADAAGIVILLALCLLKVAWGAYSPFLYFRF</sequence>
<keyword evidence="1" id="KW-1133">Transmembrane helix</keyword>
<organism evidence="2">
    <name type="scientific">Phenylobacterium glaciei</name>
    <dbReference type="NCBI Taxonomy" id="2803784"/>
    <lineage>
        <taxon>Bacteria</taxon>
        <taxon>Pseudomonadati</taxon>
        <taxon>Pseudomonadota</taxon>
        <taxon>Alphaproteobacteria</taxon>
        <taxon>Caulobacterales</taxon>
        <taxon>Caulobacteraceae</taxon>
        <taxon>Phenylobacterium</taxon>
    </lineage>
</organism>
<keyword evidence="1" id="KW-0812">Transmembrane</keyword>
<reference evidence="2" key="1">
    <citation type="submission" date="2021-01" db="EMBL/GenBank/DDBJ databases">
        <title>Genome sequence of Phenylobacterium sp. 20VBR1 isolated from a valley glaceir, Ny-Alesund, Svalbard.</title>
        <authorList>
            <person name="Thomas F.A."/>
            <person name="Krishnan K.P."/>
            <person name="Sinha R.K."/>
        </authorList>
    </citation>
    <scope>NUCLEOTIDE SEQUENCE</scope>
    <source>
        <strain evidence="2">20VBR1</strain>
    </source>
</reference>
<evidence type="ECO:0000256" key="1">
    <source>
        <dbReference type="SAM" id="Phobius"/>
    </source>
</evidence>
<proteinExistence type="predicted"/>